<evidence type="ECO:0000313" key="2">
    <source>
        <dbReference type="Proteomes" id="UP000559626"/>
    </source>
</evidence>
<name>A0A7Y0AD39_9BACT</name>
<gene>
    <name evidence="1" type="ORF">HHL22_08040</name>
</gene>
<sequence>MRKHLLALAFLTSLLAGCKRDNPAPLPPPLYGSTWSLTTRTVVATGPSGTPTTTTSSIASGAFSIVYPGDGTYRLMTGGATATGKCDYDGKTITIYNTVGASQTRVMTIKSLTDTQLVTEEKTQDATTYYTSTDTYTRL</sequence>
<comment type="caution">
    <text evidence="1">The sequence shown here is derived from an EMBL/GenBank/DDBJ whole genome shotgun (WGS) entry which is preliminary data.</text>
</comment>
<proteinExistence type="predicted"/>
<dbReference type="EMBL" id="JABBGH010000001">
    <property type="protein sequence ID" value="NML65153.1"/>
    <property type="molecule type" value="Genomic_DNA"/>
</dbReference>
<evidence type="ECO:0000313" key="1">
    <source>
        <dbReference type="EMBL" id="NML65153.1"/>
    </source>
</evidence>
<evidence type="ECO:0008006" key="3">
    <source>
        <dbReference type="Google" id="ProtNLM"/>
    </source>
</evidence>
<keyword evidence="2" id="KW-1185">Reference proteome</keyword>
<dbReference type="AlphaFoldDB" id="A0A7Y0AD39"/>
<protein>
    <recommendedName>
        <fullName evidence="3">Lipocalin-like domain-containing protein</fullName>
    </recommendedName>
</protein>
<accession>A0A7Y0AD39</accession>
<dbReference type="RefSeq" id="WP_169530405.1">
    <property type="nucleotide sequence ID" value="NZ_JABBGH010000001.1"/>
</dbReference>
<dbReference type="Proteomes" id="UP000559626">
    <property type="component" value="Unassembled WGS sequence"/>
</dbReference>
<organism evidence="1 2">
    <name type="scientific">Hymenobacter polaris</name>
    <dbReference type="NCBI Taxonomy" id="2682546"/>
    <lineage>
        <taxon>Bacteria</taxon>
        <taxon>Pseudomonadati</taxon>
        <taxon>Bacteroidota</taxon>
        <taxon>Cytophagia</taxon>
        <taxon>Cytophagales</taxon>
        <taxon>Hymenobacteraceae</taxon>
        <taxon>Hymenobacter</taxon>
    </lineage>
</organism>
<reference evidence="1 2" key="1">
    <citation type="submission" date="2020-04" db="EMBL/GenBank/DDBJ databases">
        <title>Hymenobacter polaris sp. nov., isolated from Arctic soil.</title>
        <authorList>
            <person name="Dahal R.H."/>
        </authorList>
    </citation>
    <scope>NUCLEOTIDE SEQUENCE [LARGE SCALE GENOMIC DNA]</scope>
    <source>
        <strain evidence="1 2">RP-2-7</strain>
    </source>
</reference>
<dbReference type="PROSITE" id="PS51257">
    <property type="entry name" value="PROKAR_LIPOPROTEIN"/>
    <property type="match status" value="1"/>
</dbReference>